<dbReference type="Proteomes" id="UP000480178">
    <property type="component" value="Chromosome"/>
</dbReference>
<dbReference type="EMBL" id="CP048222">
    <property type="protein sequence ID" value="QHT68760.1"/>
    <property type="molecule type" value="Genomic_DNA"/>
</dbReference>
<accession>A0A6C0GM99</accession>
<feature type="transmembrane region" description="Helical" evidence="2">
    <location>
        <begin position="9"/>
        <end position="30"/>
    </location>
</feature>
<evidence type="ECO:0000256" key="2">
    <source>
        <dbReference type="SAM" id="Phobius"/>
    </source>
</evidence>
<evidence type="ECO:0000313" key="3">
    <source>
        <dbReference type="EMBL" id="QHT68760.1"/>
    </source>
</evidence>
<protein>
    <recommendedName>
        <fullName evidence="5">Chromosome partitioning protein ParA</fullName>
    </recommendedName>
</protein>
<reference evidence="3 4" key="1">
    <citation type="submission" date="2020-01" db="EMBL/GenBank/DDBJ databases">
        <authorList>
            <person name="Kim M.K."/>
        </authorList>
    </citation>
    <scope>NUCLEOTIDE SEQUENCE [LARGE SCALE GENOMIC DNA]</scope>
    <source>
        <strain evidence="3 4">172606-1</strain>
    </source>
</reference>
<keyword evidence="2" id="KW-1133">Transmembrane helix</keyword>
<proteinExistence type="predicted"/>
<evidence type="ECO:0000313" key="4">
    <source>
        <dbReference type="Proteomes" id="UP000480178"/>
    </source>
</evidence>
<organism evidence="3 4">
    <name type="scientific">Rhodocytophaga rosea</name>
    <dbReference type="NCBI Taxonomy" id="2704465"/>
    <lineage>
        <taxon>Bacteria</taxon>
        <taxon>Pseudomonadati</taxon>
        <taxon>Bacteroidota</taxon>
        <taxon>Cytophagia</taxon>
        <taxon>Cytophagales</taxon>
        <taxon>Rhodocytophagaceae</taxon>
        <taxon>Rhodocytophaga</taxon>
    </lineage>
</organism>
<feature type="coiled-coil region" evidence="1">
    <location>
        <begin position="46"/>
        <end position="167"/>
    </location>
</feature>
<sequence length="295" mass="33394">MNQSNKRNAAVVIGAAVILALLISTVTVLYKNSQLKEAMNYEKLHAEKLLSEKLLLNKQIDDFRREINSLMGKNKEADILLEKAKRNLTQKEATINGLTKEAADARQLRKQLTDIKKSRENLLAELQQLQDAKQALNTQNKELQDKNEKLAKDNNTLLAENKTLTEKLKEKSFAGSNFKIEVIKNKKDKLTVKAKRTEKIKIEFEVAANSYPVESKFIHVDLLSPEKSLPAGETEVTVENQAKLSASLTDNLSGEESQKVLIQYTPKEKLKLGVYTVLVYHKNTFLGKAQFRLMK</sequence>
<keyword evidence="2" id="KW-0472">Membrane</keyword>
<dbReference type="KEGG" id="rhoz:GXP67_19965"/>
<name>A0A6C0GM99_9BACT</name>
<evidence type="ECO:0008006" key="5">
    <source>
        <dbReference type="Google" id="ProtNLM"/>
    </source>
</evidence>
<keyword evidence="2" id="KW-0812">Transmembrane</keyword>
<evidence type="ECO:0000256" key="1">
    <source>
        <dbReference type="SAM" id="Coils"/>
    </source>
</evidence>
<gene>
    <name evidence="3" type="ORF">GXP67_19965</name>
</gene>
<dbReference type="RefSeq" id="WP_162444765.1">
    <property type="nucleotide sequence ID" value="NZ_CP048222.1"/>
</dbReference>
<keyword evidence="1" id="KW-0175">Coiled coil</keyword>
<keyword evidence="4" id="KW-1185">Reference proteome</keyword>
<dbReference type="AlphaFoldDB" id="A0A6C0GM99"/>